<organism evidence="1 2">
    <name type="scientific">Tribolium castaneum</name>
    <name type="common">Red flour beetle</name>
    <dbReference type="NCBI Taxonomy" id="7070"/>
    <lineage>
        <taxon>Eukaryota</taxon>
        <taxon>Metazoa</taxon>
        <taxon>Ecdysozoa</taxon>
        <taxon>Arthropoda</taxon>
        <taxon>Hexapoda</taxon>
        <taxon>Insecta</taxon>
        <taxon>Pterygota</taxon>
        <taxon>Neoptera</taxon>
        <taxon>Endopterygota</taxon>
        <taxon>Coleoptera</taxon>
        <taxon>Polyphaga</taxon>
        <taxon>Cucujiformia</taxon>
        <taxon>Tenebrionidae</taxon>
        <taxon>Tenebrionidae incertae sedis</taxon>
        <taxon>Tribolium</taxon>
    </lineage>
</organism>
<keyword evidence="2" id="KW-1185">Reference proteome</keyword>
<dbReference type="Proteomes" id="UP000007266">
    <property type="component" value="Linkage group 6"/>
</dbReference>
<dbReference type="OrthoDB" id="6704916at2759"/>
<proteinExistence type="predicted"/>
<dbReference type="OMA" id="KRECVEP"/>
<accession>D2A6D9</accession>
<name>D2A6D9_TRICA</name>
<gene>
    <name evidence="1" type="primary">AUGUSTUS-3.0.2_15004</name>
    <name evidence="1" type="ORF">TcasGA2_TC015004</name>
</gene>
<dbReference type="EMBL" id="KQ971347">
    <property type="protein sequence ID" value="EFA04937.1"/>
    <property type="molecule type" value="Genomic_DNA"/>
</dbReference>
<dbReference type="InParanoid" id="D2A6D9"/>
<reference evidence="1 2" key="1">
    <citation type="journal article" date="2008" name="Nature">
        <title>The genome of the model beetle and pest Tribolium castaneum.</title>
        <authorList>
            <consortium name="Tribolium Genome Sequencing Consortium"/>
            <person name="Richards S."/>
            <person name="Gibbs R.A."/>
            <person name="Weinstock G.M."/>
            <person name="Brown S.J."/>
            <person name="Denell R."/>
            <person name="Beeman R.W."/>
            <person name="Gibbs R."/>
            <person name="Beeman R.W."/>
            <person name="Brown S.J."/>
            <person name="Bucher G."/>
            <person name="Friedrich M."/>
            <person name="Grimmelikhuijzen C.J."/>
            <person name="Klingler M."/>
            <person name="Lorenzen M."/>
            <person name="Richards S."/>
            <person name="Roth S."/>
            <person name="Schroder R."/>
            <person name="Tautz D."/>
            <person name="Zdobnov E.M."/>
            <person name="Muzny D."/>
            <person name="Gibbs R.A."/>
            <person name="Weinstock G.M."/>
            <person name="Attaway T."/>
            <person name="Bell S."/>
            <person name="Buhay C.J."/>
            <person name="Chandrabose M.N."/>
            <person name="Chavez D."/>
            <person name="Clerk-Blankenburg K.P."/>
            <person name="Cree A."/>
            <person name="Dao M."/>
            <person name="Davis C."/>
            <person name="Chacko J."/>
            <person name="Dinh H."/>
            <person name="Dugan-Rocha S."/>
            <person name="Fowler G."/>
            <person name="Garner T.T."/>
            <person name="Garnes J."/>
            <person name="Gnirke A."/>
            <person name="Hawes A."/>
            <person name="Hernandez J."/>
            <person name="Hines S."/>
            <person name="Holder M."/>
            <person name="Hume J."/>
            <person name="Jhangiani S.N."/>
            <person name="Joshi V."/>
            <person name="Khan Z.M."/>
            <person name="Jackson L."/>
            <person name="Kovar C."/>
            <person name="Kowis A."/>
            <person name="Lee S."/>
            <person name="Lewis L.R."/>
            <person name="Margolis J."/>
            <person name="Morgan M."/>
            <person name="Nazareth L.V."/>
            <person name="Nguyen N."/>
            <person name="Okwuonu G."/>
            <person name="Parker D."/>
            <person name="Richards S."/>
            <person name="Ruiz S.J."/>
            <person name="Santibanez J."/>
            <person name="Savard J."/>
            <person name="Scherer S.E."/>
            <person name="Schneider B."/>
            <person name="Sodergren E."/>
            <person name="Tautz D."/>
            <person name="Vattahil S."/>
            <person name="Villasana D."/>
            <person name="White C.S."/>
            <person name="Wright R."/>
            <person name="Park Y."/>
            <person name="Beeman R.W."/>
            <person name="Lord J."/>
            <person name="Oppert B."/>
            <person name="Lorenzen M."/>
            <person name="Brown S."/>
            <person name="Wang L."/>
            <person name="Savard J."/>
            <person name="Tautz D."/>
            <person name="Richards S."/>
            <person name="Weinstock G."/>
            <person name="Gibbs R.A."/>
            <person name="Liu Y."/>
            <person name="Worley K."/>
            <person name="Weinstock G."/>
            <person name="Elsik C.G."/>
            <person name="Reese J.T."/>
            <person name="Elhaik E."/>
            <person name="Landan G."/>
            <person name="Graur D."/>
            <person name="Arensburger P."/>
            <person name="Atkinson P."/>
            <person name="Beeman R.W."/>
            <person name="Beidler J."/>
            <person name="Brown S.J."/>
            <person name="Demuth J.P."/>
            <person name="Drury D.W."/>
            <person name="Du Y.Z."/>
            <person name="Fujiwara H."/>
            <person name="Lorenzen M."/>
            <person name="Maselli V."/>
            <person name="Osanai M."/>
            <person name="Park Y."/>
            <person name="Robertson H.M."/>
            <person name="Tu Z."/>
            <person name="Wang J.J."/>
            <person name="Wang S."/>
            <person name="Richards S."/>
            <person name="Song H."/>
            <person name="Zhang L."/>
            <person name="Sodergren E."/>
            <person name="Werner D."/>
            <person name="Stanke M."/>
            <person name="Morgenstern B."/>
            <person name="Solovyev V."/>
            <person name="Kosarev P."/>
            <person name="Brown G."/>
            <person name="Chen H.C."/>
            <person name="Ermolaeva O."/>
            <person name="Hlavina W."/>
            <person name="Kapustin Y."/>
            <person name="Kiryutin B."/>
            <person name="Kitts P."/>
            <person name="Maglott D."/>
            <person name="Pruitt K."/>
            <person name="Sapojnikov V."/>
            <person name="Souvorov A."/>
            <person name="Mackey A.J."/>
            <person name="Waterhouse R.M."/>
            <person name="Wyder S."/>
            <person name="Zdobnov E.M."/>
            <person name="Zdobnov E.M."/>
            <person name="Wyder S."/>
            <person name="Kriventseva E.V."/>
            <person name="Kadowaki T."/>
            <person name="Bork P."/>
            <person name="Aranda M."/>
            <person name="Bao R."/>
            <person name="Beermann A."/>
            <person name="Berns N."/>
            <person name="Bolognesi R."/>
            <person name="Bonneton F."/>
            <person name="Bopp D."/>
            <person name="Brown S.J."/>
            <person name="Bucher G."/>
            <person name="Butts T."/>
            <person name="Chaumot A."/>
            <person name="Denell R.E."/>
            <person name="Ferrier D.E."/>
            <person name="Friedrich M."/>
            <person name="Gordon C.M."/>
            <person name="Jindra M."/>
            <person name="Klingler M."/>
            <person name="Lan Q."/>
            <person name="Lattorff H.M."/>
            <person name="Laudet V."/>
            <person name="von Levetsow C."/>
            <person name="Liu Z."/>
            <person name="Lutz R."/>
            <person name="Lynch J.A."/>
            <person name="da Fonseca R.N."/>
            <person name="Posnien N."/>
            <person name="Reuter R."/>
            <person name="Roth S."/>
            <person name="Savard J."/>
            <person name="Schinko J.B."/>
            <person name="Schmitt C."/>
            <person name="Schoppmeier M."/>
            <person name="Schroder R."/>
            <person name="Shippy T.D."/>
            <person name="Simonnet F."/>
            <person name="Marques-Souza H."/>
            <person name="Tautz D."/>
            <person name="Tomoyasu Y."/>
            <person name="Trauner J."/>
            <person name="Van der Zee M."/>
            <person name="Vervoort M."/>
            <person name="Wittkopp N."/>
            <person name="Wimmer E.A."/>
            <person name="Yang X."/>
            <person name="Jones A.K."/>
            <person name="Sattelle D.B."/>
            <person name="Ebert P.R."/>
            <person name="Nelson D."/>
            <person name="Scott J.G."/>
            <person name="Beeman R.W."/>
            <person name="Muthukrishnan S."/>
            <person name="Kramer K.J."/>
            <person name="Arakane Y."/>
            <person name="Beeman R.W."/>
            <person name="Zhu Q."/>
            <person name="Hogenkamp D."/>
            <person name="Dixit R."/>
            <person name="Oppert B."/>
            <person name="Jiang H."/>
            <person name="Zou Z."/>
            <person name="Marshall J."/>
            <person name="Elpidina E."/>
            <person name="Vinokurov K."/>
            <person name="Oppert C."/>
            <person name="Zou Z."/>
            <person name="Evans J."/>
            <person name="Lu Z."/>
            <person name="Zhao P."/>
            <person name="Sumathipala N."/>
            <person name="Altincicek B."/>
            <person name="Vilcinskas A."/>
            <person name="Williams M."/>
            <person name="Hultmark D."/>
            <person name="Hetru C."/>
            <person name="Jiang H."/>
            <person name="Grimmelikhuijzen C.J."/>
            <person name="Hauser F."/>
            <person name="Cazzamali G."/>
            <person name="Williamson M."/>
            <person name="Park Y."/>
            <person name="Li B."/>
            <person name="Tanaka Y."/>
            <person name="Predel R."/>
            <person name="Neupert S."/>
            <person name="Schachtner J."/>
            <person name="Verleyen P."/>
            <person name="Raible F."/>
            <person name="Bork P."/>
            <person name="Friedrich M."/>
            <person name="Walden K.K."/>
            <person name="Robertson H.M."/>
            <person name="Angeli S."/>
            <person name="Foret S."/>
            <person name="Bucher G."/>
            <person name="Schuetz S."/>
            <person name="Maleszka R."/>
            <person name="Wimmer E.A."/>
            <person name="Beeman R.W."/>
            <person name="Lorenzen M."/>
            <person name="Tomoyasu Y."/>
            <person name="Miller S.C."/>
            <person name="Grossmann D."/>
            <person name="Bucher G."/>
        </authorList>
    </citation>
    <scope>NUCLEOTIDE SEQUENCE [LARGE SCALE GENOMIC DNA]</scope>
    <source>
        <strain evidence="1 2">Georgia GA2</strain>
    </source>
</reference>
<evidence type="ECO:0000313" key="1">
    <source>
        <dbReference type="EMBL" id="EFA04937.1"/>
    </source>
</evidence>
<sequence>MAAKNLRKIQSLLSRNYCKKSDTSSIWNYFKKGDKKPALERCRKRQVRRQDPDLSAFGGQAFRTCGKAYVVQRDVIPPGGGEHSEEDRVLMKIEADLSNKDNVCDPMPPFKSVEQRMIDLSERKLHPFYKRFMSLPNKNFVGEETPTGFAPYKCKSGPVKPEEIPENLQFNKQLLERKNIFADFKRVELPKQMVVRIVEMEQNRKPTLEKKGKKSD</sequence>
<reference evidence="1 2" key="2">
    <citation type="journal article" date="2010" name="Nucleic Acids Res.">
        <title>BeetleBase in 2010: revisions to provide comprehensive genomic information for Tribolium castaneum.</title>
        <authorList>
            <person name="Kim H.S."/>
            <person name="Murphy T."/>
            <person name="Xia J."/>
            <person name="Caragea D."/>
            <person name="Park Y."/>
            <person name="Beeman R.W."/>
            <person name="Lorenzen M.D."/>
            <person name="Butcher S."/>
            <person name="Manak J.R."/>
            <person name="Brown S.J."/>
        </authorList>
    </citation>
    <scope>GENOME REANNOTATION</scope>
    <source>
        <strain evidence="1 2">Georgia GA2</strain>
    </source>
</reference>
<dbReference type="HOGENOM" id="CLU_1279154_0_0_1"/>
<protein>
    <submittedName>
        <fullName evidence="1">Uncharacterized protein</fullName>
    </submittedName>
</protein>
<dbReference type="AlphaFoldDB" id="D2A6D9"/>
<evidence type="ECO:0000313" key="2">
    <source>
        <dbReference type="Proteomes" id="UP000007266"/>
    </source>
</evidence>
<dbReference type="KEGG" id="tca:103313425"/>